<gene>
    <name evidence="2" type="ORF">PZA18_11630</name>
</gene>
<reference evidence="2" key="1">
    <citation type="submission" date="2023-03" db="EMBL/GenBank/DDBJ databases">
        <title>Chitinimonas shenzhenensis gen. nov., sp. nov., a novel member of family Burkholderiaceae isolated from activated sludge collected in Shen Zhen, China.</title>
        <authorList>
            <person name="Wang X."/>
        </authorList>
    </citation>
    <scope>NUCLEOTIDE SEQUENCE</scope>
    <source>
        <strain evidence="2">DQS-5</strain>
    </source>
</reference>
<comment type="caution">
    <text evidence="2">The sequence shown here is derived from an EMBL/GenBank/DDBJ whole genome shotgun (WGS) entry which is preliminary data.</text>
</comment>
<dbReference type="InterPro" id="IPR002912">
    <property type="entry name" value="ACT_dom"/>
</dbReference>
<evidence type="ECO:0000313" key="3">
    <source>
        <dbReference type="Proteomes" id="UP001172778"/>
    </source>
</evidence>
<evidence type="ECO:0000313" key="2">
    <source>
        <dbReference type="EMBL" id="MDK2124701.1"/>
    </source>
</evidence>
<dbReference type="PROSITE" id="PS51671">
    <property type="entry name" value="ACT"/>
    <property type="match status" value="1"/>
</dbReference>
<dbReference type="InterPro" id="IPR016867">
    <property type="entry name" value="GcvR"/>
</dbReference>
<feature type="domain" description="ACT" evidence="1">
    <location>
        <begin position="89"/>
        <end position="168"/>
    </location>
</feature>
<dbReference type="InterPro" id="IPR050990">
    <property type="entry name" value="UPF0237/GcvR_regulator"/>
</dbReference>
<dbReference type="InterPro" id="IPR045865">
    <property type="entry name" value="ACT-like_dom_sf"/>
</dbReference>
<dbReference type="RefSeq" id="WP_284101011.1">
    <property type="nucleotide sequence ID" value="NZ_JARRAF010000011.1"/>
</dbReference>
<dbReference type="Gene3D" id="3.30.70.260">
    <property type="match status" value="2"/>
</dbReference>
<organism evidence="2 3">
    <name type="scientific">Parachitinimonas caeni</name>
    <dbReference type="NCBI Taxonomy" id="3031301"/>
    <lineage>
        <taxon>Bacteria</taxon>
        <taxon>Pseudomonadati</taxon>
        <taxon>Pseudomonadota</taxon>
        <taxon>Betaproteobacteria</taxon>
        <taxon>Neisseriales</taxon>
        <taxon>Chitinibacteraceae</taxon>
        <taxon>Parachitinimonas</taxon>
    </lineage>
</organism>
<evidence type="ECO:0000259" key="1">
    <source>
        <dbReference type="PROSITE" id="PS51671"/>
    </source>
</evidence>
<dbReference type="Proteomes" id="UP001172778">
    <property type="component" value="Unassembled WGS sequence"/>
</dbReference>
<protein>
    <submittedName>
        <fullName evidence="2">ACT domain-containing protein</fullName>
    </submittedName>
</protein>
<dbReference type="SUPFAM" id="SSF55021">
    <property type="entry name" value="ACT-like"/>
    <property type="match status" value="2"/>
</dbReference>
<name>A0ABT7DXA7_9NEIS</name>
<dbReference type="Pfam" id="PF13740">
    <property type="entry name" value="ACT_6"/>
    <property type="match status" value="1"/>
</dbReference>
<dbReference type="PANTHER" id="PTHR34875:SF6">
    <property type="entry name" value="UPF0237 PROTEIN MJ1558"/>
    <property type="match status" value="1"/>
</dbReference>
<dbReference type="PIRSF" id="PIRSF028103">
    <property type="entry name" value="GcvR"/>
    <property type="match status" value="1"/>
</dbReference>
<proteinExistence type="predicted"/>
<dbReference type="CDD" id="cd04869">
    <property type="entry name" value="ACT_GcvR_2"/>
    <property type="match status" value="1"/>
</dbReference>
<keyword evidence="3" id="KW-1185">Reference proteome</keyword>
<sequence>MSQFLIVTVIGDDKPGLVEQLSAAISAQGGNWLEGSMSRLAGKFAGIVKVGVPADKVASLREALGALPSLKVTAELSDECTNRSARRLTLSLVGLDRIGIVREVSQALARHAVNVEKLATHTSSAAMSAEMLFHAAAELTVAEGFDTTALQRDLERLSNDLIVDITLGESA</sequence>
<accession>A0ABT7DXA7</accession>
<dbReference type="EMBL" id="JARRAF010000011">
    <property type="protein sequence ID" value="MDK2124701.1"/>
    <property type="molecule type" value="Genomic_DNA"/>
</dbReference>
<dbReference type="PANTHER" id="PTHR34875">
    <property type="entry name" value="UPF0237 PROTEIN MJ1558"/>
    <property type="match status" value="1"/>
</dbReference>